<gene>
    <name evidence="2" type="ORF">BLNAU_11970</name>
</gene>
<evidence type="ECO:0000256" key="1">
    <source>
        <dbReference type="SAM" id="Phobius"/>
    </source>
</evidence>
<sequence>MGKHLIQSIAIAVVKMLGTLIVYCSTKIILVLVNADLIPQIINTLDPQSLSFAEAVDFHINLMIIITRSLWLSTPRGLTSLRTKDENERQSVHETVLMRILTPSEKYICHLCLNRFSLIDGDQSWDLRDLLTQLLEISPYHQPTMDFVVHMPVILTIPSSLTFFEMEETIFCFLLNMNLIQREWNTQSGEVQQMWKTVHRTLRMEGIEEMMETKLQNDRNEVGGWIVRESIRWNNKQGMNLPKQK</sequence>
<dbReference type="EMBL" id="JARBJD010000096">
    <property type="protein sequence ID" value="KAK2952981.1"/>
    <property type="molecule type" value="Genomic_DNA"/>
</dbReference>
<name>A0ABQ9XLQ9_9EUKA</name>
<comment type="caution">
    <text evidence="2">The sequence shown here is derived from an EMBL/GenBank/DDBJ whole genome shotgun (WGS) entry which is preliminary data.</text>
</comment>
<keyword evidence="1" id="KW-0472">Membrane</keyword>
<keyword evidence="1" id="KW-1133">Transmembrane helix</keyword>
<evidence type="ECO:0000313" key="2">
    <source>
        <dbReference type="EMBL" id="KAK2952981.1"/>
    </source>
</evidence>
<reference evidence="2 3" key="1">
    <citation type="journal article" date="2022" name="bioRxiv">
        <title>Genomics of Preaxostyla Flagellates Illuminates Evolutionary Transitions and the Path Towards Mitochondrial Loss.</title>
        <authorList>
            <person name="Novak L.V.F."/>
            <person name="Treitli S.C."/>
            <person name="Pyrih J."/>
            <person name="Halakuc P."/>
            <person name="Pipaliya S.V."/>
            <person name="Vacek V."/>
            <person name="Brzon O."/>
            <person name="Soukal P."/>
            <person name="Eme L."/>
            <person name="Dacks J.B."/>
            <person name="Karnkowska A."/>
            <person name="Elias M."/>
            <person name="Hampl V."/>
        </authorList>
    </citation>
    <scope>NUCLEOTIDE SEQUENCE [LARGE SCALE GENOMIC DNA]</scope>
    <source>
        <strain evidence="2">NAU3</strain>
        <tissue evidence="2">Gut</tissue>
    </source>
</reference>
<dbReference type="Proteomes" id="UP001281761">
    <property type="component" value="Unassembled WGS sequence"/>
</dbReference>
<keyword evidence="1" id="KW-0812">Transmembrane</keyword>
<keyword evidence="3" id="KW-1185">Reference proteome</keyword>
<accession>A0ABQ9XLQ9</accession>
<feature type="transmembrane region" description="Helical" evidence="1">
    <location>
        <begin position="12"/>
        <end position="33"/>
    </location>
</feature>
<evidence type="ECO:0000313" key="3">
    <source>
        <dbReference type="Proteomes" id="UP001281761"/>
    </source>
</evidence>
<proteinExistence type="predicted"/>
<protein>
    <submittedName>
        <fullName evidence="2">Uncharacterized protein</fullName>
    </submittedName>
</protein>
<organism evidence="2 3">
    <name type="scientific">Blattamonas nauphoetae</name>
    <dbReference type="NCBI Taxonomy" id="2049346"/>
    <lineage>
        <taxon>Eukaryota</taxon>
        <taxon>Metamonada</taxon>
        <taxon>Preaxostyla</taxon>
        <taxon>Oxymonadida</taxon>
        <taxon>Blattamonas</taxon>
    </lineage>
</organism>